<dbReference type="Proteomes" id="UP000326354">
    <property type="component" value="Chromosome"/>
</dbReference>
<feature type="transmembrane region" description="Helical" evidence="13">
    <location>
        <begin position="30"/>
        <end position="51"/>
    </location>
</feature>
<evidence type="ECO:0000256" key="12">
    <source>
        <dbReference type="ARBA" id="ARBA00038032"/>
    </source>
</evidence>
<dbReference type="GO" id="GO:0022857">
    <property type="term" value="F:transmembrane transporter activity"/>
    <property type="evidence" value="ECO:0007669"/>
    <property type="project" value="InterPro"/>
</dbReference>
<dbReference type="InterPro" id="IPR000390">
    <property type="entry name" value="Small_drug/metabolite_transptr"/>
</dbReference>
<evidence type="ECO:0000256" key="9">
    <source>
        <dbReference type="ARBA" id="ARBA00022989"/>
    </source>
</evidence>
<feature type="transmembrane region" description="Helical" evidence="13">
    <location>
        <begin position="208"/>
        <end position="227"/>
    </location>
</feature>
<proteinExistence type="inferred from homology"/>
<protein>
    <submittedName>
        <fullName evidence="15">Membrane protein</fullName>
    </submittedName>
</protein>
<evidence type="ECO:0000256" key="6">
    <source>
        <dbReference type="ARBA" id="ARBA00022556"/>
    </source>
</evidence>
<comment type="similarity">
    <text evidence="12">Belongs to the drug/metabolite transporter (DMT) superfamily. Small multidrug resistance (SMR) (TC 2.A.7.1) family.</text>
</comment>
<dbReference type="InterPro" id="IPR000620">
    <property type="entry name" value="EamA_dom"/>
</dbReference>
<keyword evidence="2" id="KW-0813">Transport</keyword>
<dbReference type="PANTHER" id="PTHR30561:SF1">
    <property type="entry name" value="MULTIDRUG TRANSPORTER EMRE"/>
    <property type="match status" value="1"/>
</dbReference>
<keyword evidence="7 13" id="KW-0812">Transmembrane</keyword>
<keyword evidence="6" id="KW-0441">Lipid A biosynthesis</keyword>
<dbReference type="GO" id="GO:0005886">
    <property type="term" value="C:plasma membrane"/>
    <property type="evidence" value="ECO:0007669"/>
    <property type="project" value="UniProtKB-SubCell"/>
</dbReference>
<evidence type="ECO:0000256" key="5">
    <source>
        <dbReference type="ARBA" id="ARBA00022519"/>
    </source>
</evidence>
<evidence type="ECO:0000256" key="8">
    <source>
        <dbReference type="ARBA" id="ARBA00022985"/>
    </source>
</evidence>
<evidence type="ECO:0000256" key="11">
    <source>
        <dbReference type="ARBA" id="ARBA00023136"/>
    </source>
</evidence>
<dbReference type="GO" id="GO:0009245">
    <property type="term" value="P:lipid A biosynthetic process"/>
    <property type="evidence" value="ECO:0007669"/>
    <property type="project" value="UniProtKB-KW"/>
</dbReference>
<feature type="transmembrane region" description="Helical" evidence="13">
    <location>
        <begin position="145"/>
        <end position="161"/>
    </location>
</feature>
<feature type="transmembrane region" description="Helical" evidence="13">
    <location>
        <begin position="57"/>
        <end position="78"/>
    </location>
</feature>
<comment type="subcellular location">
    <subcellularLocation>
        <location evidence="1">Cell membrane</location>
        <topology evidence="1">Multi-pass membrane protein</topology>
    </subcellularLocation>
</comment>
<keyword evidence="5" id="KW-0997">Cell inner membrane</keyword>
<dbReference type="InterPro" id="IPR037185">
    <property type="entry name" value="EmrE-like"/>
</dbReference>
<dbReference type="KEGG" id="uam:UABAM_02158"/>
<evidence type="ECO:0000256" key="10">
    <source>
        <dbReference type="ARBA" id="ARBA00023098"/>
    </source>
</evidence>
<feature type="transmembrane region" description="Helical" evidence="13">
    <location>
        <begin position="173"/>
        <end position="192"/>
    </location>
</feature>
<keyword evidence="3" id="KW-1003">Cell membrane</keyword>
<dbReference type="EMBL" id="AP019860">
    <property type="protein sequence ID" value="BBM83803.1"/>
    <property type="molecule type" value="Genomic_DNA"/>
</dbReference>
<evidence type="ECO:0000259" key="14">
    <source>
        <dbReference type="Pfam" id="PF00892"/>
    </source>
</evidence>
<feature type="domain" description="EamA" evidence="14">
    <location>
        <begin position="144"/>
        <end position="276"/>
    </location>
</feature>
<feature type="transmembrane region" description="Helical" evidence="13">
    <location>
        <begin position="6"/>
        <end position="23"/>
    </location>
</feature>
<feature type="transmembrane region" description="Helical" evidence="13">
    <location>
        <begin position="90"/>
        <end position="111"/>
    </location>
</feature>
<organism evidence="15 16">
    <name type="scientific">Uabimicrobium amorphum</name>
    <dbReference type="NCBI Taxonomy" id="2596890"/>
    <lineage>
        <taxon>Bacteria</taxon>
        <taxon>Pseudomonadati</taxon>
        <taxon>Planctomycetota</taxon>
        <taxon>Candidatus Uabimicrobiia</taxon>
        <taxon>Candidatus Uabimicrobiales</taxon>
        <taxon>Candidatus Uabimicrobiaceae</taxon>
        <taxon>Candidatus Uabimicrobium</taxon>
    </lineage>
</organism>
<dbReference type="Pfam" id="PF00892">
    <property type="entry name" value="EamA"/>
    <property type="match status" value="2"/>
</dbReference>
<feature type="transmembrane region" description="Helical" evidence="13">
    <location>
        <begin position="233"/>
        <end position="254"/>
    </location>
</feature>
<reference evidence="15 16" key="1">
    <citation type="submission" date="2019-08" db="EMBL/GenBank/DDBJ databases">
        <title>Complete genome sequence of Candidatus Uab amorphum.</title>
        <authorList>
            <person name="Shiratori T."/>
            <person name="Suzuki S."/>
            <person name="Kakizawa Y."/>
            <person name="Ishida K."/>
        </authorList>
    </citation>
    <scope>NUCLEOTIDE SEQUENCE [LARGE SCALE GENOMIC DNA]</scope>
    <source>
        <strain evidence="15 16">SRT547</strain>
    </source>
</reference>
<keyword evidence="16" id="KW-1185">Reference proteome</keyword>
<keyword evidence="11 13" id="KW-0472">Membrane</keyword>
<dbReference type="AlphaFoldDB" id="A0A5S9IKZ9"/>
<evidence type="ECO:0000256" key="13">
    <source>
        <dbReference type="SAM" id="Phobius"/>
    </source>
</evidence>
<dbReference type="Gene3D" id="1.10.3730.20">
    <property type="match status" value="2"/>
</dbReference>
<feature type="domain" description="EamA" evidence="14">
    <location>
        <begin position="6"/>
        <end position="133"/>
    </location>
</feature>
<evidence type="ECO:0000256" key="7">
    <source>
        <dbReference type="ARBA" id="ARBA00022692"/>
    </source>
</evidence>
<evidence type="ECO:0000256" key="2">
    <source>
        <dbReference type="ARBA" id="ARBA00022448"/>
    </source>
</evidence>
<evidence type="ECO:0000256" key="3">
    <source>
        <dbReference type="ARBA" id="ARBA00022475"/>
    </source>
</evidence>
<feature type="transmembrane region" description="Helical" evidence="13">
    <location>
        <begin position="117"/>
        <end position="138"/>
    </location>
</feature>
<keyword evidence="8" id="KW-0448">Lipopolysaccharide biosynthesis</keyword>
<dbReference type="SUPFAM" id="SSF103481">
    <property type="entry name" value="Multidrug resistance efflux transporter EmrE"/>
    <property type="match status" value="2"/>
</dbReference>
<dbReference type="PANTHER" id="PTHR30561">
    <property type="entry name" value="SMR FAMILY PROTON-DEPENDENT DRUG EFFLUX TRANSPORTER SUGE"/>
    <property type="match status" value="1"/>
</dbReference>
<keyword evidence="4" id="KW-0444">Lipid biosynthesis</keyword>
<dbReference type="RefSeq" id="WP_151967987.1">
    <property type="nucleotide sequence ID" value="NZ_AP019860.1"/>
</dbReference>
<sequence>MHSDIYLLVFLSAFMHALWNLAARKVKGDMGVLWLSVLLATLVSTPVYFLIPFDFSLYLSALPYIIATGVIHAFYFIFLSKAYEEGHISFVYPIARGTGVAGTAILAFVLLNEQISLYGGIAIAAILCGTITMALGNFTSDKKSALLAFSVGVSIALYSIVDKLGVQKIHPAIYIAQMFLFSILLAAPYVMLKHKNKCLNALRKHKKYIAIVGCGSISTYALILFAFRLGHVSYIVALRECSVVLGAIFGILFFKEHCNAKKVMAITMIVCGVILLKMG</sequence>
<name>A0A5S9IKZ9_UABAM</name>
<accession>A0A5S9IKZ9</accession>
<evidence type="ECO:0000313" key="16">
    <source>
        <dbReference type="Proteomes" id="UP000326354"/>
    </source>
</evidence>
<evidence type="ECO:0000313" key="15">
    <source>
        <dbReference type="EMBL" id="BBM83803.1"/>
    </source>
</evidence>
<evidence type="ECO:0000256" key="4">
    <source>
        <dbReference type="ARBA" id="ARBA00022516"/>
    </source>
</evidence>
<dbReference type="GO" id="GO:0009103">
    <property type="term" value="P:lipopolysaccharide biosynthetic process"/>
    <property type="evidence" value="ECO:0007669"/>
    <property type="project" value="UniProtKB-KW"/>
</dbReference>
<keyword evidence="10" id="KW-0443">Lipid metabolism</keyword>
<evidence type="ECO:0000256" key="1">
    <source>
        <dbReference type="ARBA" id="ARBA00004651"/>
    </source>
</evidence>
<dbReference type="OrthoDB" id="157232at2"/>
<keyword evidence="9 13" id="KW-1133">Transmembrane helix</keyword>
<gene>
    <name evidence="15" type="ORF">UABAM_02158</name>
</gene>